<protein>
    <submittedName>
        <fullName evidence="1">Uncharacterized protein</fullName>
    </submittedName>
</protein>
<sequence length="120" mass="13516">MKYVKNLENPRLMLEISEDTTAFVEQLSRGFGGSRLVNARFDNRPGKLFPQKFEDYVKGVSCDVGFLEYSHQVVGHLETAIERKPGAKRGYSLMCAYDDAEGQSSPWSISLAQYGRADFP</sequence>
<reference evidence="1" key="1">
    <citation type="submission" date="2021-01" db="EMBL/GenBank/DDBJ databases">
        <authorList>
            <person name="Corre E."/>
            <person name="Pelletier E."/>
            <person name="Niang G."/>
            <person name="Scheremetjew M."/>
            <person name="Finn R."/>
            <person name="Kale V."/>
            <person name="Holt S."/>
            <person name="Cochrane G."/>
            <person name="Meng A."/>
            <person name="Brown T."/>
            <person name="Cohen L."/>
        </authorList>
    </citation>
    <scope>NUCLEOTIDE SEQUENCE</scope>
    <source>
        <strain evidence="1">CCMP127</strain>
    </source>
</reference>
<dbReference type="InterPro" id="IPR007358">
    <property type="entry name" value="Nucleoid_associated_NdpA"/>
</dbReference>
<dbReference type="GO" id="GO:0009295">
    <property type="term" value="C:nucleoid"/>
    <property type="evidence" value="ECO:0007669"/>
    <property type="project" value="InterPro"/>
</dbReference>
<dbReference type="EMBL" id="HBIM01011272">
    <property type="protein sequence ID" value="CAE0412090.1"/>
    <property type="molecule type" value="Transcribed_RNA"/>
</dbReference>
<organism evidence="1">
    <name type="scientific">Amphora coffeiformis</name>
    <dbReference type="NCBI Taxonomy" id="265554"/>
    <lineage>
        <taxon>Eukaryota</taxon>
        <taxon>Sar</taxon>
        <taxon>Stramenopiles</taxon>
        <taxon>Ochrophyta</taxon>
        <taxon>Bacillariophyta</taxon>
        <taxon>Bacillariophyceae</taxon>
        <taxon>Bacillariophycidae</taxon>
        <taxon>Thalassiophysales</taxon>
        <taxon>Catenulaceae</taxon>
        <taxon>Amphora</taxon>
    </lineage>
</organism>
<gene>
    <name evidence="1" type="ORF">ACOF00016_LOCUS9365</name>
</gene>
<proteinExistence type="predicted"/>
<dbReference type="AlphaFoldDB" id="A0A7S3P8C5"/>
<name>A0A7S3P8C5_9STRA</name>
<accession>A0A7S3P8C5</accession>
<dbReference type="Pfam" id="PF04245">
    <property type="entry name" value="NA37"/>
    <property type="match status" value="1"/>
</dbReference>
<evidence type="ECO:0000313" key="1">
    <source>
        <dbReference type="EMBL" id="CAE0412090.1"/>
    </source>
</evidence>